<organism evidence="1 2">
    <name type="scientific">Orchesella cincta</name>
    <name type="common">Springtail</name>
    <name type="synonym">Podura cincta</name>
    <dbReference type="NCBI Taxonomy" id="48709"/>
    <lineage>
        <taxon>Eukaryota</taxon>
        <taxon>Metazoa</taxon>
        <taxon>Ecdysozoa</taxon>
        <taxon>Arthropoda</taxon>
        <taxon>Hexapoda</taxon>
        <taxon>Collembola</taxon>
        <taxon>Entomobryomorpha</taxon>
        <taxon>Entomobryoidea</taxon>
        <taxon>Orchesellidae</taxon>
        <taxon>Orchesellinae</taxon>
        <taxon>Orchesella</taxon>
    </lineage>
</organism>
<sequence>MKNSAAGFYTAKPRGSLDAETMEWYSMAVLDTLFIRKSYRRKGYALSSIEDLLLEFPDQNVGLSFPISLSMKKVASKYLNMHPRDRMKLWEITGCGSEGNCQILWYLFKRCTNKEPEA</sequence>
<evidence type="ECO:0000313" key="2">
    <source>
        <dbReference type="Proteomes" id="UP000094527"/>
    </source>
</evidence>
<name>A0A1D2M5S0_ORCCI</name>
<accession>A0A1D2M5S0</accession>
<comment type="caution">
    <text evidence="1">The sequence shown here is derived from an EMBL/GenBank/DDBJ whole genome shotgun (WGS) entry which is preliminary data.</text>
</comment>
<dbReference type="PANTHER" id="PTHR22442">
    <property type="match status" value="1"/>
</dbReference>
<dbReference type="EMBL" id="LJIJ01003760">
    <property type="protein sequence ID" value="ODM88325.1"/>
    <property type="molecule type" value="Genomic_DNA"/>
</dbReference>
<proteinExistence type="predicted"/>
<dbReference type="Proteomes" id="UP000094527">
    <property type="component" value="Unassembled WGS sequence"/>
</dbReference>
<dbReference type="OrthoDB" id="8954808at2759"/>
<dbReference type="AlphaFoldDB" id="A0A1D2M5S0"/>
<gene>
    <name evidence="1" type="ORF">Ocin01_18359</name>
</gene>
<dbReference type="InterPro" id="IPR029625">
    <property type="entry name" value="FAM169"/>
</dbReference>
<dbReference type="OMA" id="VFISKAY"/>
<dbReference type="STRING" id="48709.A0A1D2M5S0"/>
<protein>
    <submittedName>
        <fullName evidence="1">Soluble lamin-associated protein of 75 kDa</fullName>
    </submittedName>
</protein>
<reference evidence="1 2" key="1">
    <citation type="journal article" date="2016" name="Genome Biol. Evol.">
        <title>Gene Family Evolution Reflects Adaptation to Soil Environmental Stressors in the Genome of the Collembolan Orchesella cincta.</title>
        <authorList>
            <person name="Faddeeva-Vakhrusheva A."/>
            <person name="Derks M.F."/>
            <person name="Anvar S.Y."/>
            <person name="Agamennone V."/>
            <person name="Suring W."/>
            <person name="Smit S."/>
            <person name="van Straalen N.M."/>
            <person name="Roelofs D."/>
        </authorList>
    </citation>
    <scope>NUCLEOTIDE SEQUENCE [LARGE SCALE GENOMIC DNA]</scope>
    <source>
        <tissue evidence="1">Mixed pool</tissue>
    </source>
</reference>
<evidence type="ECO:0000313" key="1">
    <source>
        <dbReference type="EMBL" id="ODM88325.1"/>
    </source>
</evidence>
<dbReference type="PANTHER" id="PTHR22442:SF10">
    <property type="entry name" value="N-ACETYLTRANSFERASE, GNAT FAMILY-RELATED"/>
    <property type="match status" value="1"/>
</dbReference>
<keyword evidence="2" id="KW-1185">Reference proteome</keyword>